<dbReference type="AlphaFoldDB" id="W4Q1R6"/>
<evidence type="ECO:0008006" key="3">
    <source>
        <dbReference type="Google" id="ProtNLM"/>
    </source>
</evidence>
<dbReference type="Proteomes" id="UP000018890">
    <property type="component" value="Unassembled WGS sequence"/>
</dbReference>
<sequence length="139" mass="15492">MMLFCLLTIVTACGGPSVAIEVDPEQTRIIHEEQIDMISVFVRLENNGQIPANDLTARFLIHEPTIESAVGGSEIVFTDHEHTPEIFQVNANSSFFFAEVFSLETDVTNELLSGSFTVQIMDRQGEIIADYLIEQVTNE</sequence>
<proteinExistence type="predicted"/>
<evidence type="ECO:0000313" key="1">
    <source>
        <dbReference type="EMBL" id="GAE25319.1"/>
    </source>
</evidence>
<organism evidence="1 2">
    <name type="scientific">Halalkalibacter wakoensis JCM 9140</name>
    <dbReference type="NCBI Taxonomy" id="1236970"/>
    <lineage>
        <taxon>Bacteria</taxon>
        <taxon>Bacillati</taxon>
        <taxon>Bacillota</taxon>
        <taxon>Bacilli</taxon>
        <taxon>Bacillales</taxon>
        <taxon>Bacillaceae</taxon>
        <taxon>Halalkalibacter</taxon>
    </lineage>
</organism>
<keyword evidence="2" id="KW-1185">Reference proteome</keyword>
<accession>W4Q1R6</accession>
<protein>
    <recommendedName>
        <fullName evidence="3">Intracellular proteinase inhibitor BsuPI domain-containing protein</fullName>
    </recommendedName>
</protein>
<reference evidence="1" key="1">
    <citation type="journal article" date="2014" name="Genome Announc.">
        <title>Draft Genome Sequences of Three Alkaliphilic Bacillus Strains, Bacillus wakoensis JCM 9140T, Bacillus akibai JCM 9157T, and Bacillus hemicellulosilyticus JCM 9152T.</title>
        <authorList>
            <person name="Yuki M."/>
            <person name="Oshima K."/>
            <person name="Suda W."/>
            <person name="Oshida Y."/>
            <person name="Kitamura K."/>
            <person name="Iida T."/>
            <person name="Hattori M."/>
            <person name="Ohkuma M."/>
        </authorList>
    </citation>
    <scope>NUCLEOTIDE SEQUENCE [LARGE SCALE GENOMIC DNA]</scope>
    <source>
        <strain evidence="1">JCM 9140</strain>
    </source>
</reference>
<dbReference type="EMBL" id="BAUT01000008">
    <property type="protein sequence ID" value="GAE25319.1"/>
    <property type="molecule type" value="Genomic_DNA"/>
</dbReference>
<comment type="caution">
    <text evidence="1">The sequence shown here is derived from an EMBL/GenBank/DDBJ whole genome shotgun (WGS) entry which is preliminary data.</text>
</comment>
<evidence type="ECO:0000313" key="2">
    <source>
        <dbReference type="Proteomes" id="UP000018890"/>
    </source>
</evidence>
<name>W4Q1R6_9BACI</name>
<gene>
    <name evidence="1" type="ORF">JCM9140_1306</name>
</gene>